<sequence>MRSFTGRLAVVTGGGAGMGRELVVRLAAEGCSVAACDLDEAGLAVTAERAARATRAASGADVRVTVHRCDVADEAQVTRFRDEVVERHRTGHINLLFNNAGIGGGGSFVTSPRAEWERTFGVCWGGVYHCTRAFMPLLIASDEGCLVNTSSVHGFWAAGPGVPMSAYSAAKFAVKGFSEAMLTDLRINAPHVRVALVMPGHVGTEIVINSRRIHGYSDPEDMTAEELAQARVLAAAAAGVPAERLSDEQVRDAVKSMGEWFRDSAPLSAADAAAVILDGVRAGTWRILVGEDARALDAAMRADPLDLYRPGSPTLAAVFPDLPRREE</sequence>
<dbReference type="InterPro" id="IPR002347">
    <property type="entry name" value="SDR_fam"/>
</dbReference>
<organism evidence="4 5">
    <name type="scientific">Bailinhaonella thermotolerans</name>
    <dbReference type="NCBI Taxonomy" id="1070861"/>
    <lineage>
        <taxon>Bacteria</taxon>
        <taxon>Bacillati</taxon>
        <taxon>Actinomycetota</taxon>
        <taxon>Actinomycetes</taxon>
        <taxon>Streptosporangiales</taxon>
        <taxon>Streptosporangiaceae</taxon>
        <taxon>Bailinhaonella</taxon>
    </lineage>
</organism>
<gene>
    <name evidence="4" type="ORF">D5H75_00310</name>
</gene>
<dbReference type="EMBL" id="QZEY01000001">
    <property type="protein sequence ID" value="RJL35311.1"/>
    <property type="molecule type" value="Genomic_DNA"/>
</dbReference>
<evidence type="ECO:0000313" key="4">
    <source>
        <dbReference type="EMBL" id="RJL35311.1"/>
    </source>
</evidence>
<evidence type="ECO:0000313" key="5">
    <source>
        <dbReference type="Proteomes" id="UP000265768"/>
    </source>
</evidence>
<name>A0A3A4B2D4_9ACTN</name>
<dbReference type="PRINTS" id="PR00080">
    <property type="entry name" value="SDRFAMILY"/>
</dbReference>
<evidence type="ECO:0000256" key="3">
    <source>
        <dbReference type="RuleBase" id="RU000363"/>
    </source>
</evidence>
<dbReference type="InterPro" id="IPR036291">
    <property type="entry name" value="NAD(P)-bd_dom_sf"/>
</dbReference>
<dbReference type="OrthoDB" id="3237043at2"/>
<dbReference type="RefSeq" id="WP_119924283.1">
    <property type="nucleotide sequence ID" value="NZ_QZEY01000001.1"/>
</dbReference>
<dbReference type="PANTHER" id="PTHR24322:SF736">
    <property type="entry name" value="RETINOL DEHYDROGENASE 10"/>
    <property type="match status" value="1"/>
</dbReference>
<accession>A0A3A4B2D4</accession>
<dbReference type="AlphaFoldDB" id="A0A3A4B2D4"/>
<dbReference type="Proteomes" id="UP000265768">
    <property type="component" value="Unassembled WGS sequence"/>
</dbReference>
<dbReference type="Pfam" id="PF00106">
    <property type="entry name" value="adh_short"/>
    <property type="match status" value="1"/>
</dbReference>
<comment type="similarity">
    <text evidence="1 3">Belongs to the short-chain dehydrogenases/reductases (SDR) family.</text>
</comment>
<evidence type="ECO:0000256" key="1">
    <source>
        <dbReference type="ARBA" id="ARBA00006484"/>
    </source>
</evidence>
<keyword evidence="5" id="KW-1185">Reference proteome</keyword>
<dbReference type="CDD" id="cd05233">
    <property type="entry name" value="SDR_c"/>
    <property type="match status" value="1"/>
</dbReference>
<dbReference type="PRINTS" id="PR00081">
    <property type="entry name" value="GDHRDH"/>
</dbReference>
<dbReference type="GO" id="GO:0016616">
    <property type="term" value="F:oxidoreductase activity, acting on the CH-OH group of donors, NAD or NADP as acceptor"/>
    <property type="evidence" value="ECO:0007669"/>
    <property type="project" value="TreeGrafter"/>
</dbReference>
<dbReference type="PANTHER" id="PTHR24322">
    <property type="entry name" value="PKSB"/>
    <property type="match status" value="1"/>
</dbReference>
<dbReference type="SUPFAM" id="SSF51735">
    <property type="entry name" value="NAD(P)-binding Rossmann-fold domains"/>
    <property type="match status" value="1"/>
</dbReference>
<comment type="caution">
    <text evidence="4">The sequence shown here is derived from an EMBL/GenBank/DDBJ whole genome shotgun (WGS) entry which is preliminary data.</text>
</comment>
<dbReference type="Gene3D" id="3.40.50.720">
    <property type="entry name" value="NAD(P)-binding Rossmann-like Domain"/>
    <property type="match status" value="1"/>
</dbReference>
<proteinExistence type="inferred from homology"/>
<protein>
    <submittedName>
        <fullName evidence="4">SDR family oxidoreductase</fullName>
    </submittedName>
</protein>
<evidence type="ECO:0000256" key="2">
    <source>
        <dbReference type="ARBA" id="ARBA00023002"/>
    </source>
</evidence>
<keyword evidence="2" id="KW-0560">Oxidoreductase</keyword>
<reference evidence="4 5" key="1">
    <citation type="submission" date="2018-09" db="EMBL/GenBank/DDBJ databases">
        <title>YIM 75507 draft genome.</title>
        <authorList>
            <person name="Tang S."/>
            <person name="Feng Y."/>
        </authorList>
    </citation>
    <scope>NUCLEOTIDE SEQUENCE [LARGE SCALE GENOMIC DNA]</scope>
    <source>
        <strain evidence="4 5">YIM 75507</strain>
    </source>
</reference>